<dbReference type="EMBL" id="BONN01000003">
    <property type="protein sequence ID" value="GIG32454.1"/>
    <property type="molecule type" value="Genomic_DNA"/>
</dbReference>
<evidence type="ECO:0000313" key="3">
    <source>
        <dbReference type="Proteomes" id="UP000618382"/>
    </source>
</evidence>
<dbReference type="NCBIfam" id="TIGR01552">
    <property type="entry name" value="phd_fam"/>
    <property type="match status" value="1"/>
</dbReference>
<proteinExistence type="inferred from homology"/>
<dbReference type="Proteomes" id="UP000618382">
    <property type="component" value="Unassembled WGS sequence"/>
</dbReference>
<dbReference type="SUPFAM" id="SSF143120">
    <property type="entry name" value="YefM-like"/>
    <property type="match status" value="1"/>
</dbReference>
<sequence length="97" mass="10256">MSDSLIPRYDRDVRTVTATTASRGFSELLDAVERGEVVSITRAGAVVAEIRPAAPSTGRRLREALAGAGRLDDEMAGDIAAARSLAVTDERDPWGDG</sequence>
<protein>
    <recommendedName>
        <fullName evidence="4">Antitoxin</fullName>
    </recommendedName>
</protein>
<evidence type="ECO:0008006" key="4">
    <source>
        <dbReference type="Google" id="ProtNLM"/>
    </source>
</evidence>
<organism evidence="2 3">
    <name type="scientific">Cellulomonas oligotrophica</name>
    <dbReference type="NCBI Taxonomy" id="931536"/>
    <lineage>
        <taxon>Bacteria</taxon>
        <taxon>Bacillati</taxon>
        <taxon>Actinomycetota</taxon>
        <taxon>Actinomycetes</taxon>
        <taxon>Micrococcales</taxon>
        <taxon>Cellulomonadaceae</taxon>
        <taxon>Cellulomonas</taxon>
    </lineage>
</organism>
<keyword evidence="3" id="KW-1185">Reference proteome</keyword>
<accession>A0ABQ4D9Q9</accession>
<reference evidence="2 3" key="1">
    <citation type="submission" date="2021-01" db="EMBL/GenBank/DDBJ databases">
        <title>Whole genome shotgun sequence of Cellulomonas oligotrophica NBRC 109435.</title>
        <authorList>
            <person name="Komaki H."/>
            <person name="Tamura T."/>
        </authorList>
    </citation>
    <scope>NUCLEOTIDE SEQUENCE [LARGE SCALE GENOMIC DNA]</scope>
    <source>
        <strain evidence="2 3">NBRC 109435</strain>
    </source>
</reference>
<comment type="similarity">
    <text evidence="1">Belongs to the phD/YefM antitoxin family.</text>
</comment>
<dbReference type="Gene3D" id="3.40.1620.10">
    <property type="entry name" value="YefM-like domain"/>
    <property type="match status" value="1"/>
</dbReference>
<name>A0ABQ4D9Q9_9CELL</name>
<dbReference type="InterPro" id="IPR036165">
    <property type="entry name" value="YefM-like_sf"/>
</dbReference>
<evidence type="ECO:0000313" key="2">
    <source>
        <dbReference type="EMBL" id="GIG32454.1"/>
    </source>
</evidence>
<gene>
    <name evidence="2" type="ORF">Col01nite_16130</name>
</gene>
<comment type="caution">
    <text evidence="2">The sequence shown here is derived from an EMBL/GenBank/DDBJ whole genome shotgun (WGS) entry which is preliminary data.</text>
</comment>
<evidence type="ECO:0000256" key="1">
    <source>
        <dbReference type="ARBA" id="ARBA00009981"/>
    </source>
</evidence>